<gene>
    <name evidence="2" type="ORF">VVD49_00580</name>
</gene>
<keyword evidence="3" id="KW-1185">Reference proteome</keyword>
<evidence type="ECO:0000259" key="1">
    <source>
        <dbReference type="Pfam" id="PF13723"/>
    </source>
</evidence>
<accession>A0ABU6JYD1</accession>
<dbReference type="Gene3D" id="3.40.47.10">
    <property type="match status" value="1"/>
</dbReference>
<feature type="domain" description="Beta-ketoacyl synthase-like N-terminal" evidence="1">
    <location>
        <begin position="36"/>
        <end position="215"/>
    </location>
</feature>
<proteinExistence type="predicted"/>
<dbReference type="RefSeq" id="WP_327597174.1">
    <property type="nucleotide sequence ID" value="NZ_JAYXHS010000001.1"/>
</dbReference>
<protein>
    <submittedName>
        <fullName evidence="2">Beta-ketoacyl synthase chain length factor</fullName>
    </submittedName>
</protein>
<dbReference type="EMBL" id="JAYXHS010000001">
    <property type="protein sequence ID" value="MEC5384191.1"/>
    <property type="molecule type" value="Genomic_DNA"/>
</dbReference>
<comment type="caution">
    <text evidence="2">The sequence shown here is derived from an EMBL/GenBank/DDBJ whole genome shotgun (WGS) entry which is preliminary data.</text>
</comment>
<name>A0ABU6JYD1_9RHOO</name>
<dbReference type="Proteomes" id="UP001331561">
    <property type="component" value="Unassembled WGS sequence"/>
</dbReference>
<dbReference type="Pfam" id="PF13723">
    <property type="entry name" value="Ketoacyl-synt_2"/>
    <property type="match status" value="1"/>
</dbReference>
<dbReference type="SUPFAM" id="SSF53901">
    <property type="entry name" value="Thiolase-like"/>
    <property type="match status" value="1"/>
</dbReference>
<organism evidence="2 3">
    <name type="scientific">Uliginosibacterium silvisoli</name>
    <dbReference type="NCBI Taxonomy" id="3114758"/>
    <lineage>
        <taxon>Bacteria</taxon>
        <taxon>Pseudomonadati</taxon>
        <taxon>Pseudomonadota</taxon>
        <taxon>Betaproteobacteria</taxon>
        <taxon>Rhodocyclales</taxon>
        <taxon>Zoogloeaceae</taxon>
        <taxon>Uliginosibacterium</taxon>
    </lineage>
</organism>
<dbReference type="InterPro" id="IPR016039">
    <property type="entry name" value="Thiolase-like"/>
</dbReference>
<reference evidence="2 3" key="1">
    <citation type="submission" date="2024-01" db="EMBL/GenBank/DDBJ databases">
        <title>Uliginosibacterium soil sp. nov.</title>
        <authorList>
            <person name="Lv Y."/>
        </authorList>
    </citation>
    <scope>NUCLEOTIDE SEQUENCE [LARGE SCALE GENOMIC DNA]</scope>
    <source>
        <strain evidence="2 3">H3</strain>
    </source>
</reference>
<sequence length="268" mass="27947">MTTAHTTVHLLGLGAIGPGFADWPTLAALLRDEQTWSHTPTQIPALQVLPPAERRRIGVVIKLALATGLEAAQHAERDPAKLASVFSASNAEGENCHALCEALAGSDRFISPTRFHNSVHNASSGYWSIATGCMAQSTSLCAYDASFAAGLLEAATQVASTGDDCLLVVHDSVYPHPLGTARPLLDNMAIGLVLSAQAGNRSLARLDLSLSADATLSAVPPELAALQTGTPSGRALPLLSAVARKQETRVTLEYLAPLGLSVSITPCR</sequence>
<dbReference type="InterPro" id="IPR014030">
    <property type="entry name" value="Ketoacyl_synth_N"/>
</dbReference>
<evidence type="ECO:0000313" key="2">
    <source>
        <dbReference type="EMBL" id="MEC5384191.1"/>
    </source>
</evidence>
<evidence type="ECO:0000313" key="3">
    <source>
        <dbReference type="Proteomes" id="UP001331561"/>
    </source>
</evidence>